<feature type="transmembrane region" description="Helical" evidence="4">
    <location>
        <begin position="6"/>
        <end position="24"/>
    </location>
</feature>
<evidence type="ECO:0000256" key="1">
    <source>
        <dbReference type="ARBA" id="ARBA00022692"/>
    </source>
</evidence>
<dbReference type="EMBL" id="VHLG01000004">
    <property type="protein sequence ID" value="TPW31064.1"/>
    <property type="molecule type" value="Genomic_DNA"/>
</dbReference>
<dbReference type="RefSeq" id="WP_141148936.1">
    <property type="nucleotide sequence ID" value="NZ_VHLG01000004.1"/>
</dbReference>
<proteinExistence type="predicted"/>
<comment type="caution">
    <text evidence="6">The sequence shown here is derived from an EMBL/GenBank/DDBJ whole genome shotgun (WGS) entry which is preliminary data.</text>
</comment>
<protein>
    <submittedName>
        <fullName evidence="6">Twin transmembrane helix small protein</fullName>
    </submittedName>
</protein>
<evidence type="ECO:0000256" key="2">
    <source>
        <dbReference type="ARBA" id="ARBA00022989"/>
    </source>
</evidence>
<evidence type="ECO:0000259" key="5">
    <source>
        <dbReference type="PROSITE" id="PS51503"/>
    </source>
</evidence>
<keyword evidence="2 4" id="KW-1133">Transmembrane helix</keyword>
<reference evidence="6 7" key="1">
    <citation type="submission" date="2019-06" db="EMBL/GenBank/DDBJ databases">
        <authorList>
            <person name="Li M."/>
        </authorList>
    </citation>
    <scope>NUCLEOTIDE SEQUENCE [LARGE SCALE GENOMIC DNA]</scope>
    <source>
        <strain evidence="6 7">BGMRC2036</strain>
    </source>
</reference>
<dbReference type="Pfam" id="PF04588">
    <property type="entry name" value="HIG_1_N"/>
    <property type="match status" value="1"/>
</dbReference>
<keyword evidence="3 4" id="KW-0472">Membrane</keyword>
<dbReference type="NCBIfam" id="NF033233">
    <property type="entry name" value="twin_helix"/>
    <property type="match status" value="1"/>
</dbReference>
<sequence>MSTFTIILLLIVMMLVVLVLGRGLVNMMRGGSGNVSNRLMQARIGLQALAIVLIMLTLWIVQNGH</sequence>
<name>A0A506UDN6_9HYPH</name>
<gene>
    <name evidence="6" type="ORF">FJU08_10445</name>
</gene>
<feature type="domain" description="HIG1" evidence="5">
    <location>
        <begin position="1"/>
        <end position="65"/>
    </location>
</feature>
<dbReference type="InterPro" id="IPR007667">
    <property type="entry name" value="Hypoxia_induced_domain"/>
</dbReference>
<dbReference type="Proteomes" id="UP000318801">
    <property type="component" value="Unassembled WGS sequence"/>
</dbReference>
<dbReference type="OrthoDB" id="7951376at2"/>
<evidence type="ECO:0000313" key="7">
    <source>
        <dbReference type="Proteomes" id="UP000318801"/>
    </source>
</evidence>
<feature type="transmembrane region" description="Helical" evidence="4">
    <location>
        <begin position="44"/>
        <end position="61"/>
    </location>
</feature>
<dbReference type="AlphaFoldDB" id="A0A506UDN6"/>
<accession>A0A506UDN6</accession>
<dbReference type="PROSITE" id="PS51503">
    <property type="entry name" value="HIG1"/>
    <property type="match status" value="1"/>
</dbReference>
<keyword evidence="1 4" id="KW-0812">Transmembrane</keyword>
<evidence type="ECO:0000256" key="3">
    <source>
        <dbReference type="ARBA" id="ARBA00023136"/>
    </source>
</evidence>
<keyword evidence="7" id="KW-1185">Reference proteome</keyword>
<evidence type="ECO:0000256" key="4">
    <source>
        <dbReference type="SAM" id="Phobius"/>
    </source>
</evidence>
<evidence type="ECO:0000313" key="6">
    <source>
        <dbReference type="EMBL" id="TPW31064.1"/>
    </source>
</evidence>
<organism evidence="6 7">
    <name type="scientific">Martelella alba</name>
    <dbReference type="NCBI Taxonomy" id="2590451"/>
    <lineage>
        <taxon>Bacteria</taxon>
        <taxon>Pseudomonadati</taxon>
        <taxon>Pseudomonadota</taxon>
        <taxon>Alphaproteobacteria</taxon>
        <taxon>Hyphomicrobiales</taxon>
        <taxon>Aurantimonadaceae</taxon>
        <taxon>Martelella</taxon>
    </lineage>
</organism>